<feature type="domain" description="PpiC" evidence="6">
    <location>
        <begin position="136"/>
        <end position="255"/>
    </location>
</feature>
<dbReference type="GO" id="GO:0003755">
    <property type="term" value="F:peptidyl-prolyl cis-trans isomerase activity"/>
    <property type="evidence" value="ECO:0007669"/>
    <property type="project" value="UniProtKB-KW"/>
</dbReference>
<evidence type="ECO:0000259" key="6">
    <source>
        <dbReference type="Pfam" id="PF13145"/>
    </source>
</evidence>
<dbReference type="OrthoDB" id="196786at2"/>
<proteinExistence type="inferred from homology"/>
<dbReference type="AlphaFoldDB" id="A0A418YPJ4"/>
<organism evidence="7 8">
    <name type="scientific">Sphingobium terrigena</name>
    <dbReference type="NCBI Taxonomy" id="2304063"/>
    <lineage>
        <taxon>Bacteria</taxon>
        <taxon>Pseudomonadati</taxon>
        <taxon>Pseudomonadota</taxon>
        <taxon>Alphaproteobacteria</taxon>
        <taxon>Sphingomonadales</taxon>
        <taxon>Sphingomonadaceae</taxon>
        <taxon>Sphingobium</taxon>
    </lineage>
</organism>
<evidence type="ECO:0000256" key="4">
    <source>
        <dbReference type="ARBA" id="ARBA00023110"/>
    </source>
</evidence>
<protein>
    <recommendedName>
        <fullName evidence="3">peptidylprolyl isomerase</fullName>
        <ecNumber evidence="3">5.2.1.8</ecNumber>
    </recommendedName>
</protein>
<dbReference type="InterPro" id="IPR050245">
    <property type="entry name" value="PrsA_foldase"/>
</dbReference>
<comment type="caution">
    <text evidence="7">The sequence shown here is derived from an EMBL/GenBank/DDBJ whole genome shotgun (WGS) entry which is preliminary data.</text>
</comment>
<evidence type="ECO:0000256" key="3">
    <source>
        <dbReference type="ARBA" id="ARBA00013194"/>
    </source>
</evidence>
<keyword evidence="8" id="KW-1185">Reference proteome</keyword>
<dbReference type="InterPro" id="IPR000297">
    <property type="entry name" value="PPIase_PpiC"/>
</dbReference>
<evidence type="ECO:0000313" key="8">
    <source>
        <dbReference type="Proteomes" id="UP000283469"/>
    </source>
</evidence>
<evidence type="ECO:0000313" key="7">
    <source>
        <dbReference type="EMBL" id="RJG53259.1"/>
    </source>
</evidence>
<dbReference type="Pfam" id="PF13145">
    <property type="entry name" value="Rotamase_2"/>
    <property type="match status" value="1"/>
</dbReference>
<accession>A0A418YPJ4</accession>
<evidence type="ECO:0000256" key="5">
    <source>
        <dbReference type="SAM" id="Phobius"/>
    </source>
</evidence>
<sequence length="285" mass="31382">MADGAGQMATDAMVAKSSASAPHILAMARKAIRDPLVAFMAAGVALFGGYSIIERAQKPPVVFTPQVEQAMVGEYETLVGRPATAADKARIKRDYLAEELLFREAIDRNMHLTDGETRKRLVDKVRYLIAGAPPEPSEEQLVNHYADNLAQYRAEPRTSFTQVYLAQKPADAALLLAQLNAGETIAGDDFWLGRAFPRYGDSMVRGIFGQPFVATLKAAPEGRWFGPVRSPRGWHFVRKSESIASAMIPFPAIRDQVRQDYMIAHSNAAIDKALSGLKEKYDVEE</sequence>
<keyword evidence="7" id="KW-0413">Isomerase</keyword>
<gene>
    <name evidence="7" type="ORF">D0Z70_16760</name>
</gene>
<comment type="similarity">
    <text evidence="2">Belongs to the PpiC/parvulin rotamase family.</text>
</comment>
<dbReference type="PANTHER" id="PTHR47245">
    <property type="entry name" value="PEPTIDYLPROLYL ISOMERASE"/>
    <property type="match status" value="1"/>
</dbReference>
<dbReference type="EC" id="5.2.1.8" evidence="3"/>
<feature type="transmembrane region" description="Helical" evidence="5">
    <location>
        <begin position="36"/>
        <end position="53"/>
    </location>
</feature>
<evidence type="ECO:0000256" key="1">
    <source>
        <dbReference type="ARBA" id="ARBA00000971"/>
    </source>
</evidence>
<keyword evidence="5" id="KW-0812">Transmembrane</keyword>
<reference evidence="7 8" key="1">
    <citation type="submission" date="2018-08" db="EMBL/GenBank/DDBJ databases">
        <title>Sphingobium sp. EO9.</title>
        <authorList>
            <person name="Park Y."/>
            <person name="Kim K.H."/>
            <person name="Jeon C.O."/>
        </authorList>
    </citation>
    <scope>NUCLEOTIDE SEQUENCE [LARGE SCALE GENOMIC DNA]</scope>
    <source>
        <strain evidence="7 8">EO9</strain>
    </source>
</reference>
<keyword evidence="4" id="KW-0697">Rotamase</keyword>
<comment type="catalytic activity">
    <reaction evidence="1">
        <text>[protein]-peptidylproline (omega=180) = [protein]-peptidylproline (omega=0)</text>
        <dbReference type="Rhea" id="RHEA:16237"/>
        <dbReference type="Rhea" id="RHEA-COMP:10747"/>
        <dbReference type="Rhea" id="RHEA-COMP:10748"/>
        <dbReference type="ChEBI" id="CHEBI:83833"/>
        <dbReference type="ChEBI" id="CHEBI:83834"/>
        <dbReference type="EC" id="5.2.1.8"/>
    </reaction>
</comment>
<dbReference type="EMBL" id="QVRA01000017">
    <property type="protein sequence ID" value="RJG53259.1"/>
    <property type="molecule type" value="Genomic_DNA"/>
</dbReference>
<dbReference type="RefSeq" id="WP_119748440.1">
    <property type="nucleotide sequence ID" value="NZ_QVRA01000017.1"/>
</dbReference>
<keyword evidence="5" id="KW-0472">Membrane</keyword>
<evidence type="ECO:0000256" key="2">
    <source>
        <dbReference type="ARBA" id="ARBA00007656"/>
    </source>
</evidence>
<dbReference type="Proteomes" id="UP000283469">
    <property type="component" value="Unassembled WGS sequence"/>
</dbReference>
<name>A0A418YPJ4_9SPHN</name>
<dbReference type="PANTHER" id="PTHR47245:SF2">
    <property type="entry name" value="PEPTIDYL-PROLYL CIS-TRANS ISOMERASE HP_0175-RELATED"/>
    <property type="match status" value="1"/>
</dbReference>
<keyword evidence="5" id="KW-1133">Transmembrane helix</keyword>